<dbReference type="CDD" id="cd00041">
    <property type="entry name" value="CUB"/>
    <property type="match status" value="1"/>
</dbReference>
<dbReference type="PANTHER" id="PTHR24255">
    <property type="entry name" value="COMPLEMENT COMPONENT 1, S SUBCOMPONENT-RELATED"/>
    <property type="match status" value="1"/>
</dbReference>
<dbReference type="InterPro" id="IPR035914">
    <property type="entry name" value="Sperma_CUB_dom_sf"/>
</dbReference>
<sequence>MWCIVLFSLLAWVYAEPTMYGEILSPNYPQAYPSEVEKSWDIEVPEGYGIHLYFTHLDIELSENCAYDSVQIISGDTEEGRLCGQRSSNNPHSPIVEEFQVPY</sequence>
<dbReference type="SUPFAM" id="SSF49854">
    <property type="entry name" value="Spermadhesin, CUB domain"/>
    <property type="match status" value="1"/>
</dbReference>
<comment type="caution">
    <text evidence="4">Lacks conserved residue(s) required for the propagation of feature annotation.</text>
</comment>
<name>A0A2J8JED8_PANTR</name>
<evidence type="ECO:0000313" key="8">
    <source>
        <dbReference type="Proteomes" id="UP000236370"/>
    </source>
</evidence>
<evidence type="ECO:0000256" key="5">
    <source>
        <dbReference type="SAM" id="SignalP"/>
    </source>
</evidence>
<evidence type="ECO:0000256" key="4">
    <source>
        <dbReference type="PROSITE-ProRule" id="PRU00059"/>
    </source>
</evidence>
<dbReference type="FunFam" id="2.60.120.290:FF:000012">
    <property type="entry name" value="mannan-binding lectin serine protease 1 isoform X1"/>
    <property type="match status" value="1"/>
</dbReference>
<dbReference type="InterPro" id="IPR000859">
    <property type="entry name" value="CUB_dom"/>
</dbReference>
<evidence type="ECO:0000256" key="1">
    <source>
        <dbReference type="ARBA" id="ARBA00022588"/>
    </source>
</evidence>
<feature type="chain" id="PRO_5014397953" evidence="5">
    <location>
        <begin position="16"/>
        <end position="103"/>
    </location>
</feature>
<dbReference type="GO" id="GO:0004252">
    <property type="term" value="F:serine-type endopeptidase activity"/>
    <property type="evidence" value="ECO:0007669"/>
    <property type="project" value="UniProtKB-ARBA"/>
</dbReference>
<dbReference type="PROSITE" id="PS01180">
    <property type="entry name" value="CUB"/>
    <property type="match status" value="1"/>
</dbReference>
<dbReference type="Pfam" id="PF00431">
    <property type="entry name" value="CUB"/>
    <property type="match status" value="1"/>
</dbReference>
<organism evidence="7 8">
    <name type="scientific">Pan troglodytes</name>
    <name type="common">Chimpanzee</name>
    <dbReference type="NCBI Taxonomy" id="9598"/>
    <lineage>
        <taxon>Eukaryota</taxon>
        <taxon>Metazoa</taxon>
        <taxon>Chordata</taxon>
        <taxon>Craniata</taxon>
        <taxon>Vertebrata</taxon>
        <taxon>Euteleostomi</taxon>
        <taxon>Mammalia</taxon>
        <taxon>Eutheria</taxon>
        <taxon>Euarchontoglires</taxon>
        <taxon>Primates</taxon>
        <taxon>Haplorrhini</taxon>
        <taxon>Catarrhini</taxon>
        <taxon>Hominidae</taxon>
        <taxon>Pan</taxon>
    </lineage>
</organism>
<proteinExistence type="predicted"/>
<dbReference type="PANTHER" id="PTHR24255:SF18">
    <property type="entry name" value="COMPLEMENT C1S SUBCOMPONENT"/>
    <property type="match status" value="1"/>
</dbReference>
<dbReference type="AlphaFoldDB" id="A0A2J8JED8"/>
<keyword evidence="1" id="KW-0399">Innate immunity</keyword>
<evidence type="ECO:0000259" key="6">
    <source>
        <dbReference type="PROSITE" id="PS01180"/>
    </source>
</evidence>
<feature type="non-terminal residue" evidence="7">
    <location>
        <position position="103"/>
    </location>
</feature>
<dbReference type="GO" id="GO:0045087">
    <property type="term" value="P:innate immune response"/>
    <property type="evidence" value="ECO:0007669"/>
    <property type="project" value="UniProtKB-KW"/>
</dbReference>
<keyword evidence="5" id="KW-0732">Signal</keyword>
<dbReference type="Gene3D" id="2.60.120.290">
    <property type="entry name" value="Spermadhesin, CUB domain"/>
    <property type="match status" value="1"/>
</dbReference>
<dbReference type="SMART" id="SM00042">
    <property type="entry name" value="CUB"/>
    <property type="match status" value="1"/>
</dbReference>
<gene>
    <name evidence="7" type="ORF">CK820_G0048110</name>
</gene>
<dbReference type="EMBL" id="NBAG03000464">
    <property type="protein sequence ID" value="PNI21125.1"/>
    <property type="molecule type" value="Genomic_DNA"/>
</dbReference>
<accession>A0A2J8JED8</accession>
<evidence type="ECO:0000256" key="2">
    <source>
        <dbReference type="ARBA" id="ARBA00022859"/>
    </source>
</evidence>
<feature type="signal peptide" evidence="5">
    <location>
        <begin position="1"/>
        <end position="15"/>
    </location>
</feature>
<keyword evidence="2" id="KW-0391">Immunity</keyword>
<evidence type="ECO:0000313" key="7">
    <source>
        <dbReference type="EMBL" id="PNI21125.1"/>
    </source>
</evidence>
<reference evidence="7 8" key="1">
    <citation type="submission" date="2017-12" db="EMBL/GenBank/DDBJ databases">
        <title>High-resolution comparative analysis of great ape genomes.</title>
        <authorList>
            <person name="Pollen A."/>
            <person name="Hastie A."/>
            <person name="Hormozdiari F."/>
            <person name="Dougherty M."/>
            <person name="Liu R."/>
            <person name="Chaisson M."/>
            <person name="Hoppe E."/>
            <person name="Hill C."/>
            <person name="Pang A."/>
            <person name="Hillier L."/>
            <person name="Baker C."/>
            <person name="Armstrong J."/>
            <person name="Shendure J."/>
            <person name="Paten B."/>
            <person name="Wilson R."/>
            <person name="Chao H."/>
            <person name="Schneider V."/>
            <person name="Ventura M."/>
            <person name="Kronenberg Z."/>
            <person name="Murali S."/>
            <person name="Gordon D."/>
            <person name="Cantsilieris S."/>
            <person name="Munson K."/>
            <person name="Nelson B."/>
            <person name="Raja A."/>
            <person name="Underwood J."/>
            <person name="Diekhans M."/>
            <person name="Fiddes I."/>
            <person name="Haussler D."/>
            <person name="Eichler E."/>
        </authorList>
    </citation>
    <scope>NUCLEOTIDE SEQUENCE [LARGE SCALE GENOMIC DNA]</scope>
    <source>
        <strain evidence="7">Yerkes chimp pedigree #C0471</strain>
    </source>
</reference>
<evidence type="ECO:0000256" key="3">
    <source>
        <dbReference type="ARBA" id="ARBA00023157"/>
    </source>
</evidence>
<dbReference type="Proteomes" id="UP000236370">
    <property type="component" value="Unassembled WGS sequence"/>
</dbReference>
<dbReference type="SMR" id="A0A2J8JED8"/>
<comment type="caution">
    <text evidence="7">The sequence shown here is derived from an EMBL/GenBank/DDBJ whole genome shotgun (WGS) entry which is preliminary data.</text>
</comment>
<keyword evidence="3" id="KW-1015">Disulfide bond</keyword>
<feature type="domain" description="CUB" evidence="6">
    <location>
        <begin position="3"/>
        <end position="103"/>
    </location>
</feature>
<protein>
    <submittedName>
        <fullName evidence="7">C1S isoform 17</fullName>
    </submittedName>
</protein>